<dbReference type="Proteomes" id="UP001415857">
    <property type="component" value="Unassembled WGS sequence"/>
</dbReference>
<reference evidence="2 3" key="1">
    <citation type="journal article" date="2024" name="Plant J.">
        <title>Genome sequences and population genomics reveal climatic adaptation and genomic divergence between two closely related sweetgum species.</title>
        <authorList>
            <person name="Xu W.Q."/>
            <person name="Ren C.Q."/>
            <person name="Zhang X.Y."/>
            <person name="Comes H.P."/>
            <person name="Liu X.H."/>
            <person name="Li Y.G."/>
            <person name="Kettle C.J."/>
            <person name="Jalonen R."/>
            <person name="Gaisberger H."/>
            <person name="Ma Y.Z."/>
            <person name="Qiu Y.X."/>
        </authorList>
    </citation>
    <scope>NUCLEOTIDE SEQUENCE [LARGE SCALE GENOMIC DNA]</scope>
    <source>
        <strain evidence="2">Hangzhou</strain>
    </source>
</reference>
<dbReference type="EMBL" id="JBBPBK010000010">
    <property type="protein sequence ID" value="KAK9277721.1"/>
    <property type="molecule type" value="Genomic_DNA"/>
</dbReference>
<keyword evidence="3" id="KW-1185">Reference proteome</keyword>
<evidence type="ECO:0000313" key="3">
    <source>
        <dbReference type="Proteomes" id="UP001415857"/>
    </source>
</evidence>
<sequence length="117" mass="12829">MLSSSISRAPHQRRNPELQKICIDGSDGFVEMVTKTNNSSVRSEILWIFLFGFFYIDGFSLVWLVEMVRIARCEKLEGGTAVDGGSGTAGLPYGNVVIARGDGDEVGSNEVEGERRQ</sequence>
<gene>
    <name evidence="2" type="ORF">L1049_007268</name>
</gene>
<keyword evidence="1" id="KW-0812">Transmembrane</keyword>
<accession>A0AAP0WUS4</accession>
<protein>
    <submittedName>
        <fullName evidence="2">Uncharacterized protein</fullName>
    </submittedName>
</protein>
<comment type="caution">
    <text evidence="2">The sequence shown here is derived from an EMBL/GenBank/DDBJ whole genome shotgun (WGS) entry which is preliminary data.</text>
</comment>
<dbReference type="AlphaFoldDB" id="A0AAP0WUS4"/>
<proteinExistence type="predicted"/>
<evidence type="ECO:0000313" key="2">
    <source>
        <dbReference type="EMBL" id="KAK9277721.1"/>
    </source>
</evidence>
<organism evidence="2 3">
    <name type="scientific">Liquidambar formosana</name>
    <name type="common">Formosan gum</name>
    <dbReference type="NCBI Taxonomy" id="63359"/>
    <lineage>
        <taxon>Eukaryota</taxon>
        <taxon>Viridiplantae</taxon>
        <taxon>Streptophyta</taxon>
        <taxon>Embryophyta</taxon>
        <taxon>Tracheophyta</taxon>
        <taxon>Spermatophyta</taxon>
        <taxon>Magnoliopsida</taxon>
        <taxon>eudicotyledons</taxon>
        <taxon>Gunneridae</taxon>
        <taxon>Pentapetalae</taxon>
        <taxon>Saxifragales</taxon>
        <taxon>Altingiaceae</taxon>
        <taxon>Liquidambar</taxon>
    </lineage>
</organism>
<keyword evidence="1" id="KW-1133">Transmembrane helix</keyword>
<name>A0AAP0WUS4_LIQFO</name>
<evidence type="ECO:0000256" key="1">
    <source>
        <dbReference type="SAM" id="Phobius"/>
    </source>
</evidence>
<keyword evidence="1" id="KW-0472">Membrane</keyword>
<feature type="transmembrane region" description="Helical" evidence="1">
    <location>
        <begin position="45"/>
        <end position="65"/>
    </location>
</feature>